<sequence>MDLHARSSAGVTRMAVPIGSRRAGVHGVVSLAGMTWTWRLENPAGETVDPASVGVTVPSADNQGDAESWLGENWRDLLARGVHAVSLFDGGTRVYGPMGLAPS</sequence>
<evidence type="ECO:0000313" key="1">
    <source>
        <dbReference type="EMBL" id="SEP17128.1"/>
    </source>
</evidence>
<accession>A0A1H8VQB4</accession>
<dbReference type="Proteomes" id="UP000198960">
    <property type="component" value="Unassembled WGS sequence"/>
</dbReference>
<dbReference type="AlphaFoldDB" id="A0A1H8VQB4"/>
<dbReference type="EMBL" id="FOEE01000013">
    <property type="protein sequence ID" value="SEP17128.1"/>
    <property type="molecule type" value="Genomic_DNA"/>
</dbReference>
<evidence type="ECO:0000313" key="2">
    <source>
        <dbReference type="Proteomes" id="UP000198960"/>
    </source>
</evidence>
<gene>
    <name evidence="1" type="ORF">SAMN05660991_03681</name>
</gene>
<dbReference type="STRING" id="673521.SAMN05660991_03681"/>
<protein>
    <submittedName>
        <fullName evidence="1">Uncharacterized protein</fullName>
    </submittedName>
</protein>
<proteinExistence type="predicted"/>
<name>A0A1H8VQB4_9ACTN</name>
<organism evidence="1 2">
    <name type="scientific">Trujillonella endophytica</name>
    <dbReference type="NCBI Taxonomy" id="673521"/>
    <lineage>
        <taxon>Bacteria</taxon>
        <taxon>Bacillati</taxon>
        <taxon>Actinomycetota</taxon>
        <taxon>Actinomycetes</taxon>
        <taxon>Geodermatophilales</taxon>
        <taxon>Geodermatophilaceae</taxon>
        <taxon>Trujillonella</taxon>
    </lineage>
</organism>
<keyword evidence="2" id="KW-1185">Reference proteome</keyword>
<reference evidence="2" key="1">
    <citation type="submission" date="2016-10" db="EMBL/GenBank/DDBJ databases">
        <authorList>
            <person name="Varghese N."/>
            <person name="Submissions S."/>
        </authorList>
    </citation>
    <scope>NUCLEOTIDE SEQUENCE [LARGE SCALE GENOMIC DNA]</scope>
    <source>
        <strain evidence="2">DSM 45413</strain>
    </source>
</reference>